<proteinExistence type="predicted"/>
<dbReference type="InterPro" id="IPR030930">
    <property type="entry name" value="AIDA"/>
</dbReference>
<dbReference type="Gene3D" id="2.160.20.20">
    <property type="match status" value="1"/>
</dbReference>
<feature type="domain" description="Hedgehog/Intein (Hint)" evidence="1">
    <location>
        <begin position="250"/>
        <end position="384"/>
    </location>
</feature>
<keyword evidence="3" id="KW-1185">Reference proteome</keyword>
<dbReference type="EMBL" id="JAFVMF010000023">
    <property type="protein sequence ID" value="MBO1361503.1"/>
    <property type="molecule type" value="Genomic_DNA"/>
</dbReference>
<protein>
    <submittedName>
        <fullName evidence="2">Hint domain-containing protein</fullName>
    </submittedName>
</protein>
<dbReference type="Proteomes" id="UP000664771">
    <property type="component" value="Unassembled WGS sequence"/>
</dbReference>
<dbReference type="Pfam" id="PF16168">
    <property type="entry name" value="AIDA"/>
    <property type="match status" value="1"/>
</dbReference>
<organism evidence="2 3">
    <name type="scientific">Acetobacter sacchari</name>
    <dbReference type="NCBI Taxonomy" id="2661687"/>
    <lineage>
        <taxon>Bacteria</taxon>
        <taxon>Pseudomonadati</taxon>
        <taxon>Pseudomonadota</taxon>
        <taxon>Alphaproteobacteria</taxon>
        <taxon>Acetobacterales</taxon>
        <taxon>Acetobacteraceae</taxon>
        <taxon>Acetobacter</taxon>
    </lineage>
</organism>
<dbReference type="NCBIfam" id="TIGR04415">
    <property type="entry name" value="O_hepto_targRPT"/>
    <property type="match status" value="1"/>
</dbReference>
<sequence length="906" mass="98592">MATSSVSTGQSSNGLIVASGDVLTVDSRGVVENTTVQSGGSLIVSGEADMTIIQSGGVLTVSSGGTTSHSTISGSGNPAYALTENTEIVLNGGSAADVTISSGAQLHISSGGTASNIIVESGGYLNVDILGSASNITVESGGAVMNWRGTIDGVTVSSGGVLMVYKNSNTWLTVPTSNATLMPGAYVDFVSSGYSDEAGVSYNSSTGELDFTSNGTANTSTPIYVAGGHVARDFTVMSDGSGGTLVLIACFCAGTHITTSDGEVPVEALRIGDNVLTVEGKIRSIRWIGKRNYSASAEKENPDLTPVVFLKGSLGSGLPRRDLYVSQNHAMFIEGNLIPARSLINGKNIFIKKTGKDIQYFHIELDNHDIIFAEGAATETFIDDGGRCEFQNINEYFSLYKNCNTKPASYCAPRIDSGEKLEEIRNRLFNFPLSNSIFGKINGYITSVSETNISGWIEENSKKLQKLRIVVDDITLGTITPKGPPKLSDGIHIIEFDFIVDGGLNPYQRHVVRIIRIDDGSEISGSPYVVHPVRPEAIPVSAIKSTSFAGYLDHAGRQRITGWAHSGNNDTKPVAIQILINGKFFTRSVANKYRKDIESAGYDTGMHGFDLILPISLPPNQSHVIQVTRESDGVELIGSPVILEVSKELDDSFVQYISRFTDTIDSLDNQKKFLNVLSEQTQKIRKRVADSATAINERNLEQEMARRLGRSLTVEVVHKRPRALLIDDYAPRDDPRSKILLKHMKRLEELGYEVSFIAASSLKSEPFESKDFEIYSITQWGKPYFGSVEEVFRLQNDSFNLIYFHRTSVAVSYIALARRYQKKAKIYYSPGDRAHLQIAEETSVTDNENLAMQGRRINLYETSASVMADVLVLKNINSYPESLNMAPTLRVVAETSPDLWPKVDFL</sequence>
<dbReference type="InterPro" id="IPR012332">
    <property type="entry name" value="Autotransporter_pectin_lyase_C"/>
</dbReference>
<dbReference type="InterPro" id="IPR036844">
    <property type="entry name" value="Hint_dom_sf"/>
</dbReference>
<dbReference type="SUPFAM" id="SSF51294">
    <property type="entry name" value="Hedgehog/intein (Hint) domain"/>
    <property type="match status" value="1"/>
</dbReference>
<reference evidence="2 3" key="1">
    <citation type="submission" date="2021-03" db="EMBL/GenBank/DDBJ databases">
        <title>The complete genome sequence of Acetobacter sacchari TBRC 11175.</title>
        <authorList>
            <person name="Charoenyingcharoen P."/>
            <person name="Yukphan P."/>
        </authorList>
    </citation>
    <scope>NUCLEOTIDE SEQUENCE [LARGE SCALE GENOMIC DNA]</scope>
    <source>
        <strain evidence="2 3">TBRC 11175</strain>
    </source>
</reference>
<evidence type="ECO:0000313" key="2">
    <source>
        <dbReference type="EMBL" id="MBO1361503.1"/>
    </source>
</evidence>
<name>A0ABS3M044_9PROT</name>
<evidence type="ECO:0000259" key="1">
    <source>
        <dbReference type="Pfam" id="PF13403"/>
    </source>
</evidence>
<comment type="caution">
    <text evidence="2">The sequence shown here is derived from an EMBL/GenBank/DDBJ whole genome shotgun (WGS) entry which is preliminary data.</text>
</comment>
<dbReference type="RefSeq" id="WP_207883291.1">
    <property type="nucleotide sequence ID" value="NZ_JAFVMF010000023.1"/>
</dbReference>
<gene>
    <name evidence="2" type="ORF">J2D73_17090</name>
</gene>
<evidence type="ECO:0000313" key="3">
    <source>
        <dbReference type="Proteomes" id="UP000664771"/>
    </source>
</evidence>
<dbReference type="InterPro" id="IPR028992">
    <property type="entry name" value="Hedgehog/Intein_dom"/>
</dbReference>
<dbReference type="Pfam" id="PF13403">
    <property type="entry name" value="Hint_2"/>
    <property type="match status" value="1"/>
</dbReference>
<accession>A0ABS3M044</accession>